<dbReference type="InterPro" id="IPR053163">
    <property type="entry name" value="HTH-type_regulator_Rgg"/>
</dbReference>
<gene>
    <name evidence="2" type="ORF">CBP76_12765</name>
</gene>
<dbReference type="SUPFAM" id="SSF47413">
    <property type="entry name" value="lambda repressor-like DNA-binding domains"/>
    <property type="match status" value="1"/>
</dbReference>
<evidence type="ECO:0000259" key="1">
    <source>
        <dbReference type="PROSITE" id="PS50943"/>
    </source>
</evidence>
<dbReference type="EMBL" id="NIPR01000064">
    <property type="protein sequence ID" value="PMD67793.1"/>
    <property type="molecule type" value="Genomic_DNA"/>
</dbReference>
<dbReference type="RefSeq" id="WP_102197243.1">
    <property type="nucleotide sequence ID" value="NZ_NIPR01000064.1"/>
</dbReference>
<feature type="domain" description="HTH cro/C1-type" evidence="1">
    <location>
        <begin position="8"/>
        <end position="61"/>
    </location>
</feature>
<accession>A0A2N7AR12</accession>
<evidence type="ECO:0000313" key="3">
    <source>
        <dbReference type="Proteomes" id="UP000235649"/>
    </source>
</evidence>
<dbReference type="CDD" id="cd00093">
    <property type="entry name" value="HTH_XRE"/>
    <property type="match status" value="1"/>
</dbReference>
<dbReference type="InterPro" id="IPR011990">
    <property type="entry name" value="TPR-like_helical_dom_sf"/>
</dbReference>
<reference evidence="2 3" key="1">
    <citation type="submission" date="2017-05" db="EMBL/GenBank/DDBJ databases">
        <title>Lactobacillus nurukis nov., sp. nov., isolated from nuruk.</title>
        <authorList>
            <person name="Kim S.-J."/>
        </authorList>
    </citation>
    <scope>NUCLEOTIDE SEQUENCE [LARGE SCALE GENOMIC DNA]</scope>
    <source>
        <strain evidence="2 3">SYF10-1a</strain>
    </source>
</reference>
<dbReference type="AlphaFoldDB" id="A0A2N7AR12"/>
<keyword evidence="3" id="KW-1185">Reference proteome</keyword>
<dbReference type="SMART" id="SM00530">
    <property type="entry name" value="HTH_XRE"/>
    <property type="match status" value="1"/>
</dbReference>
<dbReference type="GO" id="GO:0003677">
    <property type="term" value="F:DNA binding"/>
    <property type="evidence" value="ECO:0007669"/>
    <property type="project" value="InterPro"/>
</dbReference>
<dbReference type="InterPro" id="IPR010982">
    <property type="entry name" value="Lambda_DNA-bd_dom_sf"/>
</dbReference>
<comment type="caution">
    <text evidence="2">The sequence shown here is derived from an EMBL/GenBank/DDBJ whole genome shotgun (WGS) entry which is preliminary data.</text>
</comment>
<sequence length="275" mass="31928">MDNLGDILKETRQQKQLSQFKTAEDICSQSTLSEIEHNKYIPNPQLLIDLCERLSIVFEDISLANNFKICKDNYFNQKINSFYKTHNYDQLRTFLNRPTVIETVQTSKQTQAYYFYLAICALHLERKFDNAKELLKLSLASTGHSRKQTTLTRVSNVFLAYVYAQQGLKNSALRQIDLSLKDLNLIEHEDNLNLIFYISALSYFKLSKLDLAIQTIESGVNFIRKNESHFMLLNSFYLMAQIAESVKEKNAVITIQNYDLFKTLFHAPTYQSVIS</sequence>
<dbReference type="PROSITE" id="PS50943">
    <property type="entry name" value="HTH_CROC1"/>
    <property type="match status" value="1"/>
</dbReference>
<dbReference type="PANTHER" id="PTHR37038:SF14">
    <property type="entry name" value="TRANSCRIPTIONAL ACTIVATOR"/>
    <property type="match status" value="1"/>
</dbReference>
<proteinExistence type="predicted"/>
<dbReference type="PANTHER" id="PTHR37038">
    <property type="entry name" value="TRANSCRIPTIONAL REGULATOR-RELATED"/>
    <property type="match status" value="1"/>
</dbReference>
<organism evidence="2 3">
    <name type="scientific">Companilactobacillus nuruki</name>
    <dbReference type="NCBI Taxonomy" id="1993540"/>
    <lineage>
        <taxon>Bacteria</taxon>
        <taxon>Bacillati</taxon>
        <taxon>Bacillota</taxon>
        <taxon>Bacilli</taxon>
        <taxon>Lactobacillales</taxon>
        <taxon>Lactobacillaceae</taxon>
        <taxon>Companilactobacillus</taxon>
    </lineage>
</organism>
<dbReference type="Pfam" id="PF01381">
    <property type="entry name" value="HTH_3"/>
    <property type="match status" value="1"/>
</dbReference>
<protein>
    <recommendedName>
        <fullName evidence="1">HTH cro/C1-type domain-containing protein</fullName>
    </recommendedName>
</protein>
<name>A0A2N7AR12_9LACO</name>
<dbReference type="InterPro" id="IPR001387">
    <property type="entry name" value="Cro/C1-type_HTH"/>
</dbReference>
<dbReference type="OrthoDB" id="1150409at2"/>
<dbReference type="Gene3D" id="1.25.40.10">
    <property type="entry name" value="Tetratricopeptide repeat domain"/>
    <property type="match status" value="1"/>
</dbReference>
<evidence type="ECO:0000313" key="2">
    <source>
        <dbReference type="EMBL" id="PMD67793.1"/>
    </source>
</evidence>
<dbReference type="Proteomes" id="UP000235649">
    <property type="component" value="Unassembled WGS sequence"/>
</dbReference>